<accession>A0AAV8V3C1</accession>
<evidence type="ECO:0008006" key="5">
    <source>
        <dbReference type="Google" id="ProtNLM"/>
    </source>
</evidence>
<dbReference type="InterPro" id="IPR011990">
    <property type="entry name" value="TPR-like_helical_dom_sf"/>
</dbReference>
<dbReference type="PANTHER" id="PTHR47447">
    <property type="entry name" value="OS03G0856100 PROTEIN"/>
    <property type="match status" value="1"/>
</dbReference>
<keyword evidence="1" id="KW-0677">Repeat</keyword>
<feature type="repeat" description="PPR" evidence="2">
    <location>
        <begin position="154"/>
        <end position="188"/>
    </location>
</feature>
<comment type="caution">
    <text evidence="3">The sequence shown here is derived from an EMBL/GenBank/DDBJ whole genome shotgun (WGS) entry which is preliminary data.</text>
</comment>
<dbReference type="EMBL" id="JAMWBK010000001">
    <property type="protein sequence ID" value="KAJ8908428.1"/>
    <property type="molecule type" value="Genomic_DNA"/>
</dbReference>
<dbReference type="Gene3D" id="1.25.40.10">
    <property type="entry name" value="Tetratricopeptide repeat domain"/>
    <property type="match status" value="3"/>
</dbReference>
<dbReference type="Proteomes" id="UP001157974">
    <property type="component" value="Unassembled WGS sequence"/>
</dbReference>
<dbReference type="NCBIfam" id="TIGR00756">
    <property type="entry name" value="PPR"/>
    <property type="match status" value="3"/>
</dbReference>
<proteinExistence type="predicted"/>
<name>A0AAV8V3C1_9RHOD</name>
<dbReference type="Pfam" id="PF01535">
    <property type="entry name" value="PPR"/>
    <property type="match status" value="1"/>
</dbReference>
<evidence type="ECO:0000313" key="4">
    <source>
        <dbReference type="Proteomes" id="UP001157974"/>
    </source>
</evidence>
<gene>
    <name evidence="3" type="ORF">NDN08_005137</name>
</gene>
<protein>
    <recommendedName>
        <fullName evidence="5">Pentacotripeptide-repeat region of PRORP domain-containing protein</fullName>
    </recommendedName>
</protein>
<organism evidence="3 4">
    <name type="scientific">Rhodosorus marinus</name>
    <dbReference type="NCBI Taxonomy" id="101924"/>
    <lineage>
        <taxon>Eukaryota</taxon>
        <taxon>Rhodophyta</taxon>
        <taxon>Stylonematophyceae</taxon>
        <taxon>Stylonematales</taxon>
        <taxon>Stylonemataceae</taxon>
        <taxon>Rhodosorus</taxon>
    </lineage>
</organism>
<dbReference type="PANTHER" id="PTHR47447:SF21">
    <property type="entry name" value="PENTACOTRIPEPTIDE-REPEAT REGION OF PRORP DOMAIN-CONTAINING PROTEIN"/>
    <property type="match status" value="1"/>
</dbReference>
<dbReference type="PROSITE" id="PS51375">
    <property type="entry name" value="PPR"/>
    <property type="match status" value="4"/>
</dbReference>
<sequence>MPVGRTPVLSANRFTARFLGIGPGDPENGTFRLGERDKEIRDSRPARNKWEAKNGRAVSYWAREADKMYKEFRFIVQESNEVPQTSNKLFSLFKSLGLAGDVERLDEVLRMYRHAGRIPDRVHFWKMNALSVRRRHNELLPTYEQMLQDNMAPGNHVFNLLVSSLARSGRLAEVAFVVQEMVKHGFVPSAEMYNTLIDSYARARNREGAMWWFERMLEAQIQPNVTTYSTMARMHASFGRMEDVLLTLEDMRAAGVQPNVVTYGGLMNEFVVHGNRDIVLEIFEMMLADNIRPNFIVLNTLLKSSVYSKTEAFKTYELFKKYSVRPSIVTLSSLLKATVRTADVELAERVVAEVAAHGLKMDHIIYTTLMSVYAKADLVEKTEETFLRFRCSIKEIDALAFEPIVDVHSRIGNSDRAIELLVEARQIARASRLLGLIMRNFLNRGDTNAISKLLRIGGKPAKETLALAGLQEGMDSPL</sequence>
<reference evidence="3 4" key="1">
    <citation type="journal article" date="2023" name="Nat. Commun.">
        <title>Origin of minicircular mitochondrial genomes in red algae.</title>
        <authorList>
            <person name="Lee Y."/>
            <person name="Cho C.H."/>
            <person name="Lee Y.M."/>
            <person name="Park S.I."/>
            <person name="Yang J.H."/>
            <person name="West J.A."/>
            <person name="Bhattacharya D."/>
            <person name="Yoon H.S."/>
        </authorList>
    </citation>
    <scope>NUCLEOTIDE SEQUENCE [LARGE SCALE GENOMIC DNA]</scope>
    <source>
        <strain evidence="3 4">CCMP1338</strain>
        <tissue evidence="3">Whole cell</tissue>
    </source>
</reference>
<dbReference type="Pfam" id="PF13812">
    <property type="entry name" value="PPR_3"/>
    <property type="match status" value="2"/>
</dbReference>
<keyword evidence="4" id="KW-1185">Reference proteome</keyword>
<dbReference type="AlphaFoldDB" id="A0AAV8V3C1"/>
<feature type="repeat" description="PPR" evidence="2">
    <location>
        <begin position="224"/>
        <end position="258"/>
    </location>
</feature>
<dbReference type="InterPro" id="IPR002885">
    <property type="entry name" value="PPR_rpt"/>
</dbReference>
<feature type="repeat" description="PPR" evidence="2">
    <location>
        <begin position="259"/>
        <end position="293"/>
    </location>
</feature>
<evidence type="ECO:0000256" key="1">
    <source>
        <dbReference type="ARBA" id="ARBA00022737"/>
    </source>
</evidence>
<feature type="repeat" description="PPR" evidence="2">
    <location>
        <begin position="189"/>
        <end position="223"/>
    </location>
</feature>
<evidence type="ECO:0000313" key="3">
    <source>
        <dbReference type="EMBL" id="KAJ8908428.1"/>
    </source>
</evidence>
<evidence type="ECO:0000256" key="2">
    <source>
        <dbReference type="PROSITE-ProRule" id="PRU00708"/>
    </source>
</evidence>